<dbReference type="RefSeq" id="XP_005538555.1">
    <property type="nucleotide sequence ID" value="XM_005538498.1"/>
</dbReference>
<name>M1VB87_CYAM1</name>
<evidence type="ECO:0000313" key="3">
    <source>
        <dbReference type="Proteomes" id="UP000007014"/>
    </source>
</evidence>
<dbReference type="Proteomes" id="UP000007014">
    <property type="component" value="Chromosome 18"/>
</dbReference>
<gene>
    <name evidence="2" type="ORF">CYME_CMR308C</name>
</gene>
<accession>M1VB87</accession>
<dbReference type="OrthoDB" id="10342257at2759"/>
<feature type="region of interest" description="Disordered" evidence="1">
    <location>
        <begin position="53"/>
        <end position="73"/>
    </location>
</feature>
<dbReference type="KEGG" id="cme:CYME_CMR308C"/>
<evidence type="ECO:0000313" key="2">
    <source>
        <dbReference type="EMBL" id="BAM82519.1"/>
    </source>
</evidence>
<reference evidence="2 3" key="2">
    <citation type="journal article" date="2007" name="BMC Biol.">
        <title>A 100%-complete sequence reveals unusually simple genomic features in the hot-spring red alga Cyanidioschyzon merolae.</title>
        <authorList>
            <person name="Nozaki H."/>
            <person name="Takano H."/>
            <person name="Misumi O."/>
            <person name="Terasawa K."/>
            <person name="Matsuzaki M."/>
            <person name="Maruyama S."/>
            <person name="Nishida K."/>
            <person name="Yagisawa F."/>
            <person name="Yoshida Y."/>
            <person name="Fujiwara T."/>
            <person name="Takio S."/>
            <person name="Tamura K."/>
            <person name="Chung S.J."/>
            <person name="Nakamura S."/>
            <person name="Kuroiwa H."/>
            <person name="Tanaka K."/>
            <person name="Sato N."/>
            <person name="Kuroiwa T."/>
        </authorList>
    </citation>
    <scope>NUCLEOTIDE SEQUENCE [LARGE SCALE GENOMIC DNA]</scope>
    <source>
        <strain evidence="2 3">10D</strain>
    </source>
</reference>
<keyword evidence="3" id="KW-1185">Reference proteome</keyword>
<dbReference type="EMBL" id="AP006500">
    <property type="protein sequence ID" value="BAM82519.1"/>
    <property type="molecule type" value="Genomic_DNA"/>
</dbReference>
<dbReference type="AlphaFoldDB" id="M1VB87"/>
<sequence length="550" mass="63183">MSGALLPAFIVDLRLPHLCTEFSKHRRPNTLHRQHAGCRPCWRHVQTVRLRRTLRAETKPPSPPNHDESNMILKRPPHPPISFYVALLERAYRRPDPCFSQLFEDNVFLDKLVEYVAKENASGDPKRRIEPMDDAEVDRILSEWDAYHKAAAAKLERIMETASKGVKFIREDVDYSIPPDKFLEQHPELKHDMYWPAGDRPGYEFAVNQPRQPFPPIEFDPDYILERDAFFQALPRELSEAILEELGRRIGPTRKWAYNDTSGLRFFQTIYFTDPIFTDDYVPWQGTGPEFDHVQEFPDMTWETQQKLSGNRVLDAERERATCAFVRRFYDDFGVSVSKQASLLNASVAWFFEALRIARPRPGDVFVHWDCGDGRWVLAAITAFDFGCGRGIVVMPDGLEESSEAQERLDAIQRIMQQVEDATFAAARAKAAADEAAWRAAYNMVDEPYDPMNDEIREARKIAAKPDESIKFTSVMIETNGKMLWDADVLLCPRIGMLDLARVKVGCRIISMDEPAAAGLDRRELRFLGPHVYERVWEPWMEATAPSSAT</sequence>
<organism evidence="2 3">
    <name type="scientific">Cyanidioschyzon merolae (strain NIES-3377 / 10D)</name>
    <name type="common">Unicellular red alga</name>
    <dbReference type="NCBI Taxonomy" id="280699"/>
    <lineage>
        <taxon>Eukaryota</taxon>
        <taxon>Rhodophyta</taxon>
        <taxon>Bangiophyceae</taxon>
        <taxon>Cyanidiales</taxon>
        <taxon>Cyanidiaceae</taxon>
        <taxon>Cyanidioschyzon</taxon>
    </lineage>
</organism>
<reference evidence="2 3" key="1">
    <citation type="journal article" date="2004" name="Nature">
        <title>Genome sequence of the ultrasmall unicellular red alga Cyanidioschyzon merolae 10D.</title>
        <authorList>
            <person name="Matsuzaki M."/>
            <person name="Misumi O."/>
            <person name="Shin-i T."/>
            <person name="Maruyama S."/>
            <person name="Takahara M."/>
            <person name="Miyagishima S."/>
            <person name="Mori T."/>
            <person name="Nishida K."/>
            <person name="Yagisawa F."/>
            <person name="Nishida K."/>
            <person name="Yoshida Y."/>
            <person name="Nishimura Y."/>
            <person name="Nakao S."/>
            <person name="Kobayashi T."/>
            <person name="Momoyama Y."/>
            <person name="Higashiyama T."/>
            <person name="Minoda A."/>
            <person name="Sano M."/>
            <person name="Nomoto H."/>
            <person name="Oishi K."/>
            <person name="Hayashi H."/>
            <person name="Ohta F."/>
            <person name="Nishizaka S."/>
            <person name="Haga S."/>
            <person name="Miura S."/>
            <person name="Morishita T."/>
            <person name="Kabeya Y."/>
            <person name="Terasawa K."/>
            <person name="Suzuki Y."/>
            <person name="Ishii Y."/>
            <person name="Asakawa S."/>
            <person name="Takano H."/>
            <person name="Ohta N."/>
            <person name="Kuroiwa H."/>
            <person name="Tanaka K."/>
            <person name="Shimizu N."/>
            <person name="Sugano S."/>
            <person name="Sato N."/>
            <person name="Nozaki H."/>
            <person name="Ogasawara N."/>
            <person name="Kohara Y."/>
            <person name="Kuroiwa T."/>
        </authorList>
    </citation>
    <scope>NUCLEOTIDE SEQUENCE [LARGE SCALE GENOMIC DNA]</scope>
    <source>
        <strain evidence="2 3">10D</strain>
    </source>
</reference>
<evidence type="ECO:0000256" key="1">
    <source>
        <dbReference type="SAM" id="MobiDB-lite"/>
    </source>
</evidence>
<proteinExistence type="predicted"/>
<dbReference type="HOGENOM" id="CLU_495561_0_0_1"/>
<protein>
    <submittedName>
        <fullName evidence="2">Uncharacterized protein</fullName>
    </submittedName>
</protein>
<dbReference type="Gramene" id="CMR308CT">
    <property type="protein sequence ID" value="CMR308CT"/>
    <property type="gene ID" value="CMR308C"/>
</dbReference>
<dbReference type="GeneID" id="16996928"/>